<sequence>MPTNQHQAGEPRKQIVVAITGATGAILAINLLVALRCLHVETHLIMSKWAESTIKYETDYHPSNVRALADHVHNISDMAAPISSGSFRIDGMIILPCSETPCSLCKELQIECLYSEGGSLSNLTGDRRYILRLERRLDDIERTVEHLKSAQGVAPSVASESLPEGSTRNYPGLSVSELGQVDSTENSIDGMGAMYFTDEEDCGFFVQYLLILGQYLQGTQKSTQAWTTHSLAISAAYQLGIHSPSANLKYSPLEHEIRKRTWYGCVLLDRTLSMTFGRPCSIPQSFIHLDGPNKDVQMLSYNSEPIISAQLDGNFFTAAIQLYAILYNVLNFCYGQNLDFQNSPSTTDSISHILDGQRQLNKWRTELVPSLGLHVWEGLVTPEDVWQLTTGSVIHDRFNIVLSVRYNNLRILLHRPRLESCLEAFCHSSDISNEDRRIMLPLDFTSVQNCVESSTAIISMIHSITTSGAQYRRLLGAWNYSLYYTFNAALVLIGCLMTASKERKDSPLAWDMVDGSRVYIDKAI</sequence>
<dbReference type="InterPro" id="IPR051127">
    <property type="entry name" value="Fungal_SecMet_Regulators"/>
</dbReference>
<dbReference type="GO" id="GO:0003824">
    <property type="term" value="F:catalytic activity"/>
    <property type="evidence" value="ECO:0007669"/>
    <property type="project" value="InterPro"/>
</dbReference>
<dbReference type="CDD" id="cd12148">
    <property type="entry name" value="fungal_TF_MHR"/>
    <property type="match status" value="1"/>
</dbReference>
<evidence type="ECO:0000256" key="1">
    <source>
        <dbReference type="ARBA" id="ARBA00023015"/>
    </source>
</evidence>
<keyword evidence="3" id="KW-0804">Transcription</keyword>
<accession>A0A0U1M6U4</accession>
<dbReference type="InterPro" id="IPR007219">
    <property type="entry name" value="XnlR_reg_dom"/>
</dbReference>
<dbReference type="GO" id="GO:0003677">
    <property type="term" value="F:DNA binding"/>
    <property type="evidence" value="ECO:0007669"/>
    <property type="project" value="UniProtKB-KW"/>
</dbReference>
<dbReference type="Pfam" id="PF02441">
    <property type="entry name" value="Flavoprotein"/>
    <property type="match status" value="1"/>
</dbReference>
<keyword evidence="4" id="KW-0539">Nucleus</keyword>
<dbReference type="SMART" id="SM00906">
    <property type="entry name" value="Fungal_trans"/>
    <property type="match status" value="1"/>
</dbReference>
<dbReference type="InterPro" id="IPR036551">
    <property type="entry name" value="Flavin_trans-like"/>
</dbReference>
<dbReference type="OrthoDB" id="3364175at2759"/>
<proteinExistence type="predicted"/>
<evidence type="ECO:0000256" key="5">
    <source>
        <dbReference type="SAM" id="Phobius"/>
    </source>
</evidence>
<feature type="transmembrane region" description="Helical" evidence="5">
    <location>
        <begin position="15"/>
        <end position="38"/>
    </location>
</feature>
<dbReference type="SUPFAM" id="SSF52507">
    <property type="entry name" value="Homo-oligomeric flavin-containing Cys decarboxylases, HFCD"/>
    <property type="match status" value="1"/>
</dbReference>
<keyword evidence="5" id="KW-0472">Membrane</keyword>
<evidence type="ECO:0000256" key="4">
    <source>
        <dbReference type="ARBA" id="ARBA00023242"/>
    </source>
</evidence>
<dbReference type="STRING" id="28573.A0A0U1M6U4"/>
<protein>
    <recommendedName>
        <fullName evidence="6">Xylanolytic transcriptional activator regulatory domain-containing protein</fullName>
    </recommendedName>
</protein>
<name>A0A0U1M6U4_TALIS</name>
<dbReference type="PANTHER" id="PTHR47424">
    <property type="entry name" value="REGULATORY PROTEIN GAL4"/>
    <property type="match status" value="1"/>
</dbReference>
<keyword evidence="5" id="KW-1133">Transmembrane helix</keyword>
<evidence type="ECO:0000313" key="7">
    <source>
        <dbReference type="EMBL" id="CRG91267.1"/>
    </source>
</evidence>
<reference evidence="7 8" key="1">
    <citation type="submission" date="2015-04" db="EMBL/GenBank/DDBJ databases">
        <authorList>
            <person name="Syromyatnikov M.Y."/>
            <person name="Popov V.N."/>
        </authorList>
    </citation>
    <scope>NUCLEOTIDE SEQUENCE [LARGE SCALE GENOMIC DNA]</scope>
    <source>
        <strain evidence="7">WF-38-12</strain>
    </source>
</reference>
<dbReference type="Gene3D" id="3.40.50.1950">
    <property type="entry name" value="Flavin prenyltransferase-like"/>
    <property type="match status" value="1"/>
</dbReference>
<evidence type="ECO:0000256" key="3">
    <source>
        <dbReference type="ARBA" id="ARBA00023163"/>
    </source>
</evidence>
<dbReference type="AlphaFoldDB" id="A0A0U1M6U4"/>
<dbReference type="EMBL" id="CVMT01000009">
    <property type="protein sequence ID" value="CRG91267.1"/>
    <property type="molecule type" value="Genomic_DNA"/>
</dbReference>
<organism evidence="7 8">
    <name type="scientific">Talaromyces islandicus</name>
    <name type="common">Penicillium islandicum</name>
    <dbReference type="NCBI Taxonomy" id="28573"/>
    <lineage>
        <taxon>Eukaryota</taxon>
        <taxon>Fungi</taxon>
        <taxon>Dikarya</taxon>
        <taxon>Ascomycota</taxon>
        <taxon>Pezizomycotina</taxon>
        <taxon>Eurotiomycetes</taxon>
        <taxon>Eurotiomycetidae</taxon>
        <taxon>Eurotiales</taxon>
        <taxon>Trichocomaceae</taxon>
        <taxon>Talaromyces</taxon>
        <taxon>Talaromyces sect. Islandici</taxon>
    </lineage>
</organism>
<evidence type="ECO:0000259" key="6">
    <source>
        <dbReference type="SMART" id="SM00906"/>
    </source>
</evidence>
<keyword evidence="2" id="KW-0238">DNA-binding</keyword>
<keyword evidence="8" id="KW-1185">Reference proteome</keyword>
<evidence type="ECO:0000256" key="2">
    <source>
        <dbReference type="ARBA" id="ARBA00023125"/>
    </source>
</evidence>
<gene>
    <name evidence="7" type="ORF">PISL3812_08315</name>
</gene>
<dbReference type="Pfam" id="PF04082">
    <property type="entry name" value="Fungal_trans"/>
    <property type="match status" value="1"/>
</dbReference>
<dbReference type="GO" id="GO:0008270">
    <property type="term" value="F:zinc ion binding"/>
    <property type="evidence" value="ECO:0007669"/>
    <property type="project" value="InterPro"/>
</dbReference>
<feature type="domain" description="Xylanolytic transcriptional activator regulatory" evidence="6">
    <location>
        <begin position="225"/>
        <end position="298"/>
    </location>
</feature>
<keyword evidence="1" id="KW-0805">Transcription regulation</keyword>
<dbReference type="GO" id="GO:0006351">
    <property type="term" value="P:DNA-templated transcription"/>
    <property type="evidence" value="ECO:0007669"/>
    <property type="project" value="InterPro"/>
</dbReference>
<evidence type="ECO:0000313" key="8">
    <source>
        <dbReference type="Proteomes" id="UP000054383"/>
    </source>
</evidence>
<dbReference type="InterPro" id="IPR003382">
    <property type="entry name" value="Flavoprotein"/>
</dbReference>
<feature type="transmembrane region" description="Helical" evidence="5">
    <location>
        <begin position="482"/>
        <end position="500"/>
    </location>
</feature>
<keyword evidence="5" id="KW-0812">Transmembrane</keyword>
<dbReference type="PANTHER" id="PTHR47424:SF3">
    <property type="entry name" value="REGULATORY PROTEIN GAL4"/>
    <property type="match status" value="1"/>
</dbReference>
<dbReference type="Proteomes" id="UP000054383">
    <property type="component" value="Unassembled WGS sequence"/>
</dbReference>